<dbReference type="EMBL" id="BAABME010042744">
    <property type="protein sequence ID" value="GAA0174646.1"/>
    <property type="molecule type" value="Genomic_DNA"/>
</dbReference>
<dbReference type="Proteomes" id="UP001454036">
    <property type="component" value="Unassembled WGS sequence"/>
</dbReference>
<gene>
    <name evidence="2" type="ORF">LIER_43983</name>
</gene>
<feature type="domain" description="Reverse transcriptase zinc-binding" evidence="1">
    <location>
        <begin position="2"/>
        <end position="44"/>
    </location>
</feature>
<keyword evidence="3" id="KW-1185">Reference proteome</keyword>
<dbReference type="Pfam" id="PF13966">
    <property type="entry name" value="zf-RVT"/>
    <property type="match status" value="1"/>
</dbReference>
<evidence type="ECO:0000259" key="1">
    <source>
        <dbReference type="Pfam" id="PF13966"/>
    </source>
</evidence>
<protein>
    <recommendedName>
        <fullName evidence="1">Reverse transcriptase zinc-binding domain-containing protein</fullName>
    </recommendedName>
</protein>
<proteinExistence type="predicted"/>
<comment type="caution">
    <text evidence="2">The sequence shown here is derived from an EMBL/GenBank/DDBJ whole genome shotgun (WGS) entry which is preliminary data.</text>
</comment>
<organism evidence="2 3">
    <name type="scientific">Lithospermum erythrorhizon</name>
    <name type="common">Purple gromwell</name>
    <name type="synonym">Lithospermum officinale var. erythrorhizon</name>
    <dbReference type="NCBI Taxonomy" id="34254"/>
    <lineage>
        <taxon>Eukaryota</taxon>
        <taxon>Viridiplantae</taxon>
        <taxon>Streptophyta</taxon>
        <taxon>Embryophyta</taxon>
        <taxon>Tracheophyta</taxon>
        <taxon>Spermatophyta</taxon>
        <taxon>Magnoliopsida</taxon>
        <taxon>eudicotyledons</taxon>
        <taxon>Gunneridae</taxon>
        <taxon>Pentapetalae</taxon>
        <taxon>asterids</taxon>
        <taxon>lamiids</taxon>
        <taxon>Boraginales</taxon>
        <taxon>Boraginaceae</taxon>
        <taxon>Boraginoideae</taxon>
        <taxon>Lithospermeae</taxon>
        <taxon>Lithospermum</taxon>
    </lineage>
</organism>
<reference evidence="2 3" key="1">
    <citation type="submission" date="2024-01" db="EMBL/GenBank/DDBJ databases">
        <title>The complete chloroplast genome sequence of Lithospermum erythrorhizon: insights into the phylogenetic relationship among Boraginaceae species and the maternal lineages of purple gromwells.</title>
        <authorList>
            <person name="Okada T."/>
            <person name="Watanabe K."/>
        </authorList>
    </citation>
    <scope>NUCLEOTIDE SEQUENCE [LARGE SCALE GENOMIC DNA]</scope>
</reference>
<dbReference type="AlphaFoldDB" id="A0AAV3RH07"/>
<accession>A0AAV3RH07</accession>
<evidence type="ECO:0000313" key="2">
    <source>
        <dbReference type="EMBL" id="GAA0174646.1"/>
    </source>
</evidence>
<sequence>MGRLSTKDRLKKWSVIQGESCEFCDGNESIEHLFFSCEYMKVVWSKMLMYPHMYHAHSSCRDELEWLIGHCKGKSLKAKMCRASFCCVIYCIWMERNKRIFKNEKKSIEELLLLCVNTIRNKVYSWKNIANTRKNWDLCIEWGLPLSIFKNG</sequence>
<name>A0AAV3RH07_LITER</name>
<dbReference type="InterPro" id="IPR026960">
    <property type="entry name" value="RVT-Znf"/>
</dbReference>
<evidence type="ECO:0000313" key="3">
    <source>
        <dbReference type="Proteomes" id="UP001454036"/>
    </source>
</evidence>